<keyword evidence="2" id="KW-1185">Reference proteome</keyword>
<protein>
    <recommendedName>
        <fullName evidence="3">Pyridoxamine 5'-phosphate oxidase putative domain-containing protein</fullName>
    </recommendedName>
</protein>
<dbReference type="Proteomes" id="UP001601992">
    <property type="component" value="Unassembled WGS sequence"/>
</dbReference>
<evidence type="ECO:0008006" key="3">
    <source>
        <dbReference type="Google" id="ProtNLM"/>
    </source>
</evidence>
<dbReference type="SUPFAM" id="SSF50475">
    <property type="entry name" value="FMN-binding split barrel"/>
    <property type="match status" value="1"/>
</dbReference>
<dbReference type="Gene3D" id="2.30.110.10">
    <property type="entry name" value="Electron Transport, Fmn-binding Protein, Chain A"/>
    <property type="match status" value="1"/>
</dbReference>
<name>A0ABW6SDF2_9NOCA</name>
<evidence type="ECO:0000313" key="1">
    <source>
        <dbReference type="EMBL" id="MFF3573201.1"/>
    </source>
</evidence>
<accession>A0ABW6SDF2</accession>
<proteinExistence type="predicted"/>
<comment type="caution">
    <text evidence="1">The sequence shown here is derived from an EMBL/GenBank/DDBJ whole genome shotgun (WGS) entry which is preliminary data.</text>
</comment>
<reference evidence="1 2" key="1">
    <citation type="submission" date="2024-10" db="EMBL/GenBank/DDBJ databases">
        <title>The Natural Products Discovery Center: Release of the First 8490 Sequenced Strains for Exploring Actinobacteria Biosynthetic Diversity.</title>
        <authorList>
            <person name="Kalkreuter E."/>
            <person name="Kautsar S.A."/>
            <person name="Yang D."/>
            <person name="Bader C.D."/>
            <person name="Teijaro C.N."/>
            <person name="Fluegel L."/>
            <person name="Davis C.M."/>
            <person name="Simpson J.R."/>
            <person name="Lauterbach L."/>
            <person name="Steele A.D."/>
            <person name="Gui C."/>
            <person name="Meng S."/>
            <person name="Li G."/>
            <person name="Viehrig K."/>
            <person name="Ye F."/>
            <person name="Su P."/>
            <person name="Kiefer A.F."/>
            <person name="Nichols A."/>
            <person name="Cepeda A.J."/>
            <person name="Yan W."/>
            <person name="Fan B."/>
            <person name="Jiang Y."/>
            <person name="Adhikari A."/>
            <person name="Zheng C.-J."/>
            <person name="Schuster L."/>
            <person name="Cowan T.M."/>
            <person name="Smanski M.J."/>
            <person name="Chevrette M.G."/>
            <person name="De Carvalho L.P.S."/>
            <person name="Shen B."/>
        </authorList>
    </citation>
    <scope>NUCLEOTIDE SEQUENCE [LARGE SCALE GENOMIC DNA]</scope>
    <source>
        <strain evidence="1 2">NPDC002593</strain>
    </source>
</reference>
<dbReference type="InterPro" id="IPR012349">
    <property type="entry name" value="Split_barrel_FMN-bd"/>
</dbReference>
<dbReference type="EMBL" id="JBIAQY010000017">
    <property type="protein sequence ID" value="MFF3573201.1"/>
    <property type="molecule type" value="Genomic_DNA"/>
</dbReference>
<evidence type="ECO:0000313" key="2">
    <source>
        <dbReference type="Proteomes" id="UP001601992"/>
    </source>
</evidence>
<sequence length="162" mass="17508">MTGEPQDGACPPQIQRALAEHTTLTLAYLDEAGSPEACAVFYAATDVPTLVFLSSADTAHGRALLAAGSGAPVAFTAQRDGQTWTDITGIQGRGTCHRLTGHAAAAARRAYARRFPFIDTAPSLSRALDSTDFWEIRPHWLRLVDNTRGFGHKTEWTPKTQN</sequence>
<organism evidence="1 2">
    <name type="scientific">Nocardia jiangxiensis</name>
    <dbReference type="NCBI Taxonomy" id="282685"/>
    <lineage>
        <taxon>Bacteria</taxon>
        <taxon>Bacillati</taxon>
        <taxon>Actinomycetota</taxon>
        <taxon>Actinomycetes</taxon>
        <taxon>Mycobacteriales</taxon>
        <taxon>Nocardiaceae</taxon>
        <taxon>Nocardia</taxon>
    </lineage>
</organism>
<gene>
    <name evidence="1" type="ORF">ACFYXQ_36115</name>
</gene>
<dbReference type="RefSeq" id="WP_387406323.1">
    <property type="nucleotide sequence ID" value="NZ_JBIAQY010000017.1"/>
</dbReference>